<dbReference type="EMBL" id="WNYA01000007">
    <property type="protein sequence ID" value="KAG8564713.1"/>
    <property type="molecule type" value="Genomic_DNA"/>
</dbReference>
<dbReference type="AlphaFoldDB" id="A0AAV7B0S1"/>
<feature type="compositionally biased region" description="Polar residues" evidence="1">
    <location>
        <begin position="50"/>
        <end position="59"/>
    </location>
</feature>
<keyword evidence="3" id="KW-1185">Reference proteome</keyword>
<accession>A0AAV7B0S1</accession>
<sequence length="97" mass="10402">MVERGARPDAAQAGHKRNKATGLIKLVLFLGDERHFVGNSRSNGSNSTSHYRYSTFNQSHPGSRYTGNCGLCQLKASTSHPRDTSKSGPDGSSSHAV</sequence>
<name>A0AAV7B0S1_ENGPU</name>
<feature type="compositionally biased region" description="Low complexity" evidence="1">
    <location>
        <begin position="38"/>
        <end position="49"/>
    </location>
</feature>
<feature type="region of interest" description="Disordered" evidence="1">
    <location>
        <begin position="74"/>
        <end position="97"/>
    </location>
</feature>
<evidence type="ECO:0000256" key="1">
    <source>
        <dbReference type="SAM" id="MobiDB-lite"/>
    </source>
</evidence>
<feature type="region of interest" description="Disordered" evidence="1">
    <location>
        <begin position="37"/>
        <end position="59"/>
    </location>
</feature>
<evidence type="ECO:0000313" key="2">
    <source>
        <dbReference type="EMBL" id="KAG8564713.1"/>
    </source>
</evidence>
<protein>
    <submittedName>
        <fullName evidence="2">Uncharacterized protein</fullName>
    </submittedName>
</protein>
<comment type="caution">
    <text evidence="2">The sequence shown here is derived from an EMBL/GenBank/DDBJ whole genome shotgun (WGS) entry which is preliminary data.</text>
</comment>
<gene>
    <name evidence="2" type="ORF">GDO81_016561</name>
</gene>
<reference evidence="2" key="1">
    <citation type="thesis" date="2020" institute="ProQuest LLC" country="789 East Eisenhower Parkway, Ann Arbor, MI, USA">
        <title>Comparative Genomics and Chromosome Evolution.</title>
        <authorList>
            <person name="Mudd A.B."/>
        </authorList>
    </citation>
    <scope>NUCLEOTIDE SEQUENCE</scope>
    <source>
        <strain evidence="2">237g6f4</strain>
        <tissue evidence="2">Blood</tissue>
    </source>
</reference>
<dbReference type="Proteomes" id="UP000824782">
    <property type="component" value="Unassembled WGS sequence"/>
</dbReference>
<proteinExistence type="predicted"/>
<organism evidence="2 3">
    <name type="scientific">Engystomops pustulosus</name>
    <name type="common">Tungara frog</name>
    <name type="synonym">Physalaemus pustulosus</name>
    <dbReference type="NCBI Taxonomy" id="76066"/>
    <lineage>
        <taxon>Eukaryota</taxon>
        <taxon>Metazoa</taxon>
        <taxon>Chordata</taxon>
        <taxon>Craniata</taxon>
        <taxon>Vertebrata</taxon>
        <taxon>Euteleostomi</taxon>
        <taxon>Amphibia</taxon>
        <taxon>Batrachia</taxon>
        <taxon>Anura</taxon>
        <taxon>Neobatrachia</taxon>
        <taxon>Hyloidea</taxon>
        <taxon>Leptodactylidae</taxon>
        <taxon>Leiuperinae</taxon>
        <taxon>Engystomops</taxon>
    </lineage>
</organism>
<feature type="compositionally biased region" description="Polar residues" evidence="1">
    <location>
        <begin position="86"/>
        <end position="97"/>
    </location>
</feature>
<evidence type="ECO:0000313" key="3">
    <source>
        <dbReference type="Proteomes" id="UP000824782"/>
    </source>
</evidence>